<reference evidence="3" key="1">
    <citation type="submission" date="2018-04" db="EMBL/GenBank/DDBJ databases">
        <authorList>
            <person name="Cornet L."/>
        </authorList>
    </citation>
    <scope>NUCLEOTIDE SEQUENCE [LARGE SCALE GENOMIC DNA]</scope>
</reference>
<accession>A0A2W4XG31</accession>
<protein>
    <recommendedName>
        <fullName evidence="1">Lipocalin-like domain-containing protein</fullName>
    </recommendedName>
</protein>
<sequence>MADPEFDGNRPNPLVGFWQLVSITAVAEDGTVDAEIYGPSPVGYITYTHGGHMMVMFSKGDRPSLSGSPTTPFALGAIPDAELAQAFAGFSAYAGTYTIDGNTVQHHLTTASLPNRVGITLVRRFSISGDALSEPPGERLTLSTPATKTSGGTQRFELVWERR</sequence>
<proteinExistence type="predicted"/>
<name>A0A2W4XG31_9CYAN</name>
<gene>
    <name evidence="2" type="ORF">DCF17_19935</name>
</gene>
<organism evidence="2 3">
    <name type="scientific">Shackletoniella antarctica</name>
    <dbReference type="NCBI Taxonomy" id="268115"/>
    <lineage>
        <taxon>Bacteria</taxon>
        <taxon>Bacillati</taxon>
        <taxon>Cyanobacteriota</taxon>
        <taxon>Cyanophyceae</taxon>
        <taxon>Oculatellales</taxon>
        <taxon>Oculatellaceae</taxon>
        <taxon>Shackletoniella</taxon>
    </lineage>
</organism>
<comment type="caution">
    <text evidence="2">The sequence shown here is derived from an EMBL/GenBank/DDBJ whole genome shotgun (WGS) entry which is preliminary data.</text>
</comment>
<dbReference type="EMBL" id="QBMN01000194">
    <property type="protein sequence ID" value="PZO34781.1"/>
    <property type="molecule type" value="Genomic_DNA"/>
</dbReference>
<evidence type="ECO:0000259" key="1">
    <source>
        <dbReference type="Pfam" id="PF13924"/>
    </source>
</evidence>
<dbReference type="InterPro" id="IPR024311">
    <property type="entry name" value="Lipocalin-like"/>
</dbReference>
<dbReference type="Pfam" id="PF13924">
    <property type="entry name" value="Lipocalin_5"/>
    <property type="match status" value="1"/>
</dbReference>
<evidence type="ECO:0000313" key="2">
    <source>
        <dbReference type="EMBL" id="PZO34781.1"/>
    </source>
</evidence>
<evidence type="ECO:0000313" key="3">
    <source>
        <dbReference type="Proteomes" id="UP000249081"/>
    </source>
</evidence>
<dbReference type="AlphaFoldDB" id="A0A2W4XG31"/>
<feature type="domain" description="Lipocalin-like" evidence="1">
    <location>
        <begin position="15"/>
        <end position="162"/>
    </location>
</feature>
<reference evidence="2 3" key="2">
    <citation type="submission" date="2018-06" db="EMBL/GenBank/DDBJ databases">
        <title>Metagenomic assembly of (sub)arctic Cyanobacteria and their associated microbiome from non-axenic cultures.</title>
        <authorList>
            <person name="Baurain D."/>
        </authorList>
    </citation>
    <scope>NUCLEOTIDE SEQUENCE [LARGE SCALE GENOMIC DNA]</scope>
    <source>
        <strain evidence="2">ULC041bin1</strain>
    </source>
</reference>
<dbReference type="Proteomes" id="UP000249081">
    <property type="component" value="Unassembled WGS sequence"/>
</dbReference>